<feature type="region of interest" description="Disordered" evidence="1">
    <location>
        <begin position="15"/>
        <end position="82"/>
    </location>
</feature>
<gene>
    <name evidence="2" type="ORF">ACFO0N_07705</name>
</gene>
<name>A0ABD5PBK3_9EURY</name>
<dbReference type="Proteomes" id="UP001595921">
    <property type="component" value="Unassembled WGS sequence"/>
</dbReference>
<evidence type="ECO:0000256" key="1">
    <source>
        <dbReference type="SAM" id="MobiDB-lite"/>
    </source>
</evidence>
<feature type="region of interest" description="Disordered" evidence="1">
    <location>
        <begin position="165"/>
        <end position="206"/>
    </location>
</feature>
<evidence type="ECO:0000313" key="3">
    <source>
        <dbReference type="Proteomes" id="UP001595921"/>
    </source>
</evidence>
<comment type="caution">
    <text evidence="2">The sequence shown here is derived from an EMBL/GenBank/DDBJ whole genome shotgun (WGS) entry which is preliminary data.</text>
</comment>
<evidence type="ECO:0008006" key="4">
    <source>
        <dbReference type="Google" id="ProtNLM"/>
    </source>
</evidence>
<dbReference type="PROSITE" id="PS51257">
    <property type="entry name" value="PROKAR_LIPOPROTEIN"/>
    <property type="match status" value="1"/>
</dbReference>
<feature type="compositionally biased region" description="Low complexity" evidence="1">
    <location>
        <begin position="46"/>
        <end position="55"/>
    </location>
</feature>
<dbReference type="SUPFAM" id="SSF51126">
    <property type="entry name" value="Pectin lyase-like"/>
    <property type="match status" value="1"/>
</dbReference>
<dbReference type="InterPro" id="IPR011050">
    <property type="entry name" value="Pectin_lyase_fold/virulence"/>
</dbReference>
<reference evidence="2 3" key="1">
    <citation type="journal article" date="2019" name="Int. J. Syst. Evol. Microbiol.">
        <title>The Global Catalogue of Microorganisms (GCM) 10K type strain sequencing project: providing services to taxonomists for standard genome sequencing and annotation.</title>
        <authorList>
            <consortium name="The Broad Institute Genomics Platform"/>
            <consortium name="The Broad Institute Genome Sequencing Center for Infectious Disease"/>
            <person name="Wu L."/>
            <person name="Ma J."/>
        </authorList>
    </citation>
    <scope>NUCLEOTIDE SEQUENCE [LARGE SCALE GENOMIC DNA]</scope>
    <source>
        <strain evidence="2 3">CGMCC 1.12553</strain>
    </source>
</reference>
<accession>A0ABD5PBK3</accession>
<protein>
    <recommendedName>
        <fullName evidence="4">Right handed beta helix domain-containing protein</fullName>
    </recommendedName>
</protein>
<sequence>MRRRRLLALLGAGVAGCAGRSPPRGEISNRETTAAPNGSRADRPSDGASADSGAAGDDDTERVDTAESGGANRADVDPGYAYPLPDVLDAFPSVGVRSVVDPESLVDADESWPVGPRDPGEGVVVDTATDLVVALRSARPGDVVRLPADLTLDLTGYEGLGVPPGVTLASGGPVEPDGSSLAGEPGESDGSGEPSESGGSGGAGARIVVEDDPAPLFRLDDGSRLTGLRVEGPRTSFGPYSWRREGTGVAVVGDGVEVDRCVLRGWGHAGVEIGRDGPVSGAHVHGCDLVDNLMTDLGYGAALFHGEALFQHNYLDDNRHGVACSGYADAGYEARYNVFGPRTVLQSVDMHSGDESGRRGGSQAGRYLDVHHNVFRATRRVTTGEPQTAVFVRGRPVEGARVVDNWFAHEASPTGVGAPGDAFYFSVPDLRAADVAVDGNRFGGRRPPNALTTPA</sequence>
<dbReference type="EMBL" id="JBHSDS010000005">
    <property type="protein sequence ID" value="MFC4357831.1"/>
    <property type="molecule type" value="Genomic_DNA"/>
</dbReference>
<dbReference type="RefSeq" id="WP_267624564.1">
    <property type="nucleotide sequence ID" value="NZ_JAODIW010000009.1"/>
</dbReference>
<proteinExistence type="predicted"/>
<keyword evidence="3" id="KW-1185">Reference proteome</keyword>
<dbReference type="AlphaFoldDB" id="A0ABD5PBK3"/>
<organism evidence="2 3">
    <name type="scientific">Halobium salinum</name>
    <dbReference type="NCBI Taxonomy" id="1364940"/>
    <lineage>
        <taxon>Archaea</taxon>
        <taxon>Methanobacteriati</taxon>
        <taxon>Methanobacteriota</taxon>
        <taxon>Stenosarchaea group</taxon>
        <taxon>Halobacteria</taxon>
        <taxon>Halobacteriales</taxon>
        <taxon>Haloferacaceae</taxon>
        <taxon>Halobium</taxon>
    </lineage>
</organism>
<evidence type="ECO:0000313" key="2">
    <source>
        <dbReference type="EMBL" id="MFC4357831.1"/>
    </source>
</evidence>